<protein>
    <submittedName>
        <fullName evidence="3">DUF2892 domain-containing protein</fullName>
    </submittedName>
</protein>
<dbReference type="Gene3D" id="6.10.140.1340">
    <property type="match status" value="1"/>
</dbReference>
<dbReference type="EMBL" id="VWNA01000001">
    <property type="protein sequence ID" value="MQT11985.1"/>
    <property type="molecule type" value="Genomic_DNA"/>
</dbReference>
<dbReference type="PROSITE" id="PS50206">
    <property type="entry name" value="RHODANESE_3"/>
    <property type="match status" value="1"/>
</dbReference>
<keyword evidence="4" id="KW-1185">Reference proteome</keyword>
<dbReference type="Pfam" id="PF00581">
    <property type="entry name" value="Rhodanese"/>
    <property type="match status" value="1"/>
</dbReference>
<dbReference type="SMART" id="SM00450">
    <property type="entry name" value="RHOD"/>
    <property type="match status" value="1"/>
</dbReference>
<keyword evidence="1" id="KW-0812">Transmembrane</keyword>
<dbReference type="InterPro" id="IPR001763">
    <property type="entry name" value="Rhodanese-like_dom"/>
</dbReference>
<gene>
    <name evidence="3" type="ORF">F0357_04730</name>
</gene>
<dbReference type="SUPFAM" id="SSF52821">
    <property type="entry name" value="Rhodanese/Cell cycle control phosphatase"/>
    <property type="match status" value="1"/>
</dbReference>
<dbReference type="InterPro" id="IPR036873">
    <property type="entry name" value="Rhodanese-like_dom_sf"/>
</dbReference>
<dbReference type="AlphaFoldDB" id="A0A6A7XZT0"/>
<evidence type="ECO:0000313" key="4">
    <source>
        <dbReference type="Proteomes" id="UP000332515"/>
    </source>
</evidence>
<dbReference type="PANTHER" id="PTHR44086:SF10">
    <property type="entry name" value="THIOSULFATE SULFURTRANSFERASE_RHODANESE-LIKE DOMAIN-CONTAINING PROTEIN 3"/>
    <property type="match status" value="1"/>
</dbReference>
<dbReference type="GO" id="GO:0004792">
    <property type="term" value="F:thiosulfate-cyanide sulfurtransferase activity"/>
    <property type="evidence" value="ECO:0007669"/>
    <property type="project" value="TreeGrafter"/>
</dbReference>
<dbReference type="RefSeq" id="WP_153479315.1">
    <property type="nucleotide sequence ID" value="NZ_VWNA01000001.1"/>
</dbReference>
<evidence type="ECO:0000256" key="1">
    <source>
        <dbReference type="SAM" id="Phobius"/>
    </source>
</evidence>
<sequence>MSLQPIDPAAAARLAAAGALVVDIREADEYAREHIAGARNVAVSRLAATAAPTDDRALVFHCRSGNRTNVNAVALAEWAGTRSAYVMTGGLDGWKAAGLATVRDTRRPIEIMRQVQITAGSLVLIGVVLGYLVAPDFFLLSGLIGAGLLFAGVSGWCGMAKLLALMPWNRPSPIAATPASSAR</sequence>
<feature type="domain" description="Rhodanese" evidence="2">
    <location>
        <begin position="15"/>
        <end position="103"/>
    </location>
</feature>
<dbReference type="PANTHER" id="PTHR44086">
    <property type="entry name" value="THIOSULFATE SULFURTRANSFERASE RDL2, MITOCHONDRIAL-RELATED"/>
    <property type="match status" value="1"/>
</dbReference>
<name>A0A6A7XZT0_9HYPH</name>
<organism evidence="3 4">
    <name type="scientific">Segnochrobactrum spirostomi</name>
    <dbReference type="NCBI Taxonomy" id="2608987"/>
    <lineage>
        <taxon>Bacteria</taxon>
        <taxon>Pseudomonadati</taxon>
        <taxon>Pseudomonadota</taxon>
        <taxon>Alphaproteobacteria</taxon>
        <taxon>Hyphomicrobiales</taxon>
        <taxon>Segnochrobactraceae</taxon>
        <taxon>Segnochrobactrum</taxon>
    </lineage>
</organism>
<keyword evidence="1" id="KW-1133">Transmembrane helix</keyword>
<feature type="transmembrane region" description="Helical" evidence="1">
    <location>
        <begin position="115"/>
        <end position="134"/>
    </location>
</feature>
<feature type="transmembrane region" description="Helical" evidence="1">
    <location>
        <begin position="140"/>
        <end position="164"/>
    </location>
</feature>
<proteinExistence type="predicted"/>
<dbReference type="Proteomes" id="UP000332515">
    <property type="component" value="Unassembled WGS sequence"/>
</dbReference>
<keyword evidence="1" id="KW-0472">Membrane</keyword>
<dbReference type="Gene3D" id="3.40.250.10">
    <property type="entry name" value="Rhodanese-like domain"/>
    <property type="match status" value="1"/>
</dbReference>
<dbReference type="InterPro" id="IPR021309">
    <property type="entry name" value="YgaP-like_TM"/>
</dbReference>
<evidence type="ECO:0000313" key="3">
    <source>
        <dbReference type="EMBL" id="MQT11985.1"/>
    </source>
</evidence>
<dbReference type="Pfam" id="PF11127">
    <property type="entry name" value="YgaP-like_TM"/>
    <property type="match status" value="1"/>
</dbReference>
<accession>A0A6A7XZT0</accession>
<reference evidence="3 4" key="1">
    <citation type="submission" date="2019-09" db="EMBL/GenBank/DDBJ databases">
        <title>Segnochrobactrum spirostomi gen. nov., sp. nov., isolated from the ciliate Spirostomum cf. yagiui and description of a novel family, Segnochrobactraceae fam. nov. within the order Rhizobiales of the class Alphaproteobacteria.</title>
        <authorList>
            <person name="Akter S."/>
            <person name="Shazib S.U.A."/>
            <person name="Shin M.K."/>
        </authorList>
    </citation>
    <scope>NUCLEOTIDE SEQUENCE [LARGE SCALE GENOMIC DNA]</scope>
    <source>
        <strain evidence="3 4">Sp-1</strain>
    </source>
</reference>
<comment type="caution">
    <text evidence="3">The sequence shown here is derived from an EMBL/GenBank/DDBJ whole genome shotgun (WGS) entry which is preliminary data.</text>
</comment>
<evidence type="ECO:0000259" key="2">
    <source>
        <dbReference type="PROSITE" id="PS50206"/>
    </source>
</evidence>